<reference evidence="1 3" key="2">
    <citation type="journal article" date="2014" name="BMC Genomics">
        <title>An improved genome release (version Mt4.0) for the model legume Medicago truncatula.</title>
        <authorList>
            <person name="Tang H."/>
            <person name="Krishnakumar V."/>
            <person name="Bidwell S."/>
            <person name="Rosen B."/>
            <person name="Chan A."/>
            <person name="Zhou S."/>
            <person name="Gentzbittel L."/>
            <person name="Childs K.L."/>
            <person name="Yandell M."/>
            <person name="Gundlach H."/>
            <person name="Mayer K.F."/>
            <person name="Schwartz D.C."/>
            <person name="Town C.D."/>
        </authorList>
    </citation>
    <scope>GENOME REANNOTATION</scope>
    <source>
        <strain evidence="1">A17</strain>
        <strain evidence="2 3">cv. Jemalong A17</strain>
    </source>
</reference>
<organism evidence="1 3">
    <name type="scientific">Medicago truncatula</name>
    <name type="common">Barrel medic</name>
    <name type="synonym">Medicago tribuloides</name>
    <dbReference type="NCBI Taxonomy" id="3880"/>
    <lineage>
        <taxon>Eukaryota</taxon>
        <taxon>Viridiplantae</taxon>
        <taxon>Streptophyta</taxon>
        <taxon>Embryophyta</taxon>
        <taxon>Tracheophyta</taxon>
        <taxon>Spermatophyta</taxon>
        <taxon>Magnoliopsida</taxon>
        <taxon>eudicotyledons</taxon>
        <taxon>Gunneridae</taxon>
        <taxon>Pentapetalae</taxon>
        <taxon>rosids</taxon>
        <taxon>fabids</taxon>
        <taxon>Fabales</taxon>
        <taxon>Fabaceae</taxon>
        <taxon>Papilionoideae</taxon>
        <taxon>50 kb inversion clade</taxon>
        <taxon>NPAAA clade</taxon>
        <taxon>Hologalegina</taxon>
        <taxon>IRL clade</taxon>
        <taxon>Trifolieae</taxon>
        <taxon>Medicago</taxon>
    </lineage>
</organism>
<name>A0A072V0I9_MEDTR</name>
<evidence type="ECO:0000313" key="1">
    <source>
        <dbReference type="EMBL" id="KEH35226.1"/>
    </source>
</evidence>
<gene>
    <name evidence="1" type="ordered locus">MTR_3g083005</name>
</gene>
<reference evidence="2" key="3">
    <citation type="submission" date="2015-04" db="UniProtKB">
        <authorList>
            <consortium name="EnsemblPlants"/>
        </authorList>
    </citation>
    <scope>IDENTIFICATION</scope>
    <source>
        <strain evidence="2">cv. Jemalong A17</strain>
    </source>
</reference>
<dbReference type="EMBL" id="CM001219">
    <property type="protein sequence ID" value="KEH35226.1"/>
    <property type="molecule type" value="Genomic_DNA"/>
</dbReference>
<sequence length="109" mass="12623">MALTLWFSLITKGATSKLRLETTRVKIKAEDPFRKARGISVRDKCNIRHTIQNEKYKCVQLHSLSIQPYPQTKETNSITRNNLSTLFQLHITDTIPWQGGIHSEISWSR</sequence>
<reference evidence="1 3" key="1">
    <citation type="journal article" date="2011" name="Nature">
        <title>The Medicago genome provides insight into the evolution of rhizobial symbioses.</title>
        <authorList>
            <person name="Young N.D."/>
            <person name="Debelle F."/>
            <person name="Oldroyd G.E."/>
            <person name="Geurts R."/>
            <person name="Cannon S.B."/>
            <person name="Udvardi M.K."/>
            <person name="Benedito V.A."/>
            <person name="Mayer K.F."/>
            <person name="Gouzy J."/>
            <person name="Schoof H."/>
            <person name="Van de Peer Y."/>
            <person name="Proost S."/>
            <person name="Cook D.R."/>
            <person name="Meyers B.C."/>
            <person name="Spannagl M."/>
            <person name="Cheung F."/>
            <person name="De Mita S."/>
            <person name="Krishnakumar V."/>
            <person name="Gundlach H."/>
            <person name="Zhou S."/>
            <person name="Mudge J."/>
            <person name="Bharti A.K."/>
            <person name="Murray J.D."/>
            <person name="Naoumkina M.A."/>
            <person name="Rosen B."/>
            <person name="Silverstein K.A."/>
            <person name="Tang H."/>
            <person name="Rombauts S."/>
            <person name="Zhao P.X."/>
            <person name="Zhou P."/>
            <person name="Barbe V."/>
            <person name="Bardou P."/>
            <person name="Bechner M."/>
            <person name="Bellec A."/>
            <person name="Berger A."/>
            <person name="Berges H."/>
            <person name="Bidwell S."/>
            <person name="Bisseling T."/>
            <person name="Choisne N."/>
            <person name="Couloux A."/>
            <person name="Denny R."/>
            <person name="Deshpande S."/>
            <person name="Dai X."/>
            <person name="Doyle J.J."/>
            <person name="Dudez A.M."/>
            <person name="Farmer A.D."/>
            <person name="Fouteau S."/>
            <person name="Franken C."/>
            <person name="Gibelin C."/>
            <person name="Gish J."/>
            <person name="Goldstein S."/>
            <person name="Gonzalez A.J."/>
            <person name="Green P.J."/>
            <person name="Hallab A."/>
            <person name="Hartog M."/>
            <person name="Hua A."/>
            <person name="Humphray S.J."/>
            <person name="Jeong D.H."/>
            <person name="Jing Y."/>
            <person name="Jocker A."/>
            <person name="Kenton S.M."/>
            <person name="Kim D.J."/>
            <person name="Klee K."/>
            <person name="Lai H."/>
            <person name="Lang C."/>
            <person name="Lin S."/>
            <person name="Macmil S.L."/>
            <person name="Magdelenat G."/>
            <person name="Matthews L."/>
            <person name="McCorrison J."/>
            <person name="Monaghan E.L."/>
            <person name="Mun J.H."/>
            <person name="Najar F.Z."/>
            <person name="Nicholson C."/>
            <person name="Noirot C."/>
            <person name="O'Bleness M."/>
            <person name="Paule C.R."/>
            <person name="Poulain J."/>
            <person name="Prion F."/>
            <person name="Qin B."/>
            <person name="Qu C."/>
            <person name="Retzel E.F."/>
            <person name="Riddle C."/>
            <person name="Sallet E."/>
            <person name="Samain S."/>
            <person name="Samson N."/>
            <person name="Sanders I."/>
            <person name="Saurat O."/>
            <person name="Scarpelli C."/>
            <person name="Schiex T."/>
            <person name="Segurens B."/>
            <person name="Severin A.J."/>
            <person name="Sherrier D.J."/>
            <person name="Shi R."/>
            <person name="Sims S."/>
            <person name="Singer S.R."/>
            <person name="Sinharoy S."/>
            <person name="Sterck L."/>
            <person name="Viollet A."/>
            <person name="Wang B.B."/>
            <person name="Wang K."/>
            <person name="Wang M."/>
            <person name="Wang X."/>
            <person name="Warfsmann J."/>
            <person name="Weissenbach J."/>
            <person name="White D.D."/>
            <person name="White J.D."/>
            <person name="Wiley G.B."/>
            <person name="Wincker P."/>
            <person name="Xing Y."/>
            <person name="Yang L."/>
            <person name="Yao Z."/>
            <person name="Ying F."/>
            <person name="Zhai J."/>
            <person name="Zhou L."/>
            <person name="Zuber A."/>
            <person name="Denarie J."/>
            <person name="Dixon R.A."/>
            <person name="May G.D."/>
            <person name="Schwartz D.C."/>
            <person name="Rogers J."/>
            <person name="Quetier F."/>
            <person name="Town C.D."/>
            <person name="Roe B.A."/>
        </authorList>
    </citation>
    <scope>NUCLEOTIDE SEQUENCE [LARGE SCALE GENOMIC DNA]</scope>
    <source>
        <strain evidence="1">A17</strain>
        <strain evidence="2 3">cv. Jemalong A17</strain>
    </source>
</reference>
<keyword evidence="3" id="KW-1185">Reference proteome</keyword>
<dbReference type="AlphaFoldDB" id="A0A072V0I9"/>
<dbReference type="Proteomes" id="UP000002051">
    <property type="component" value="Chromosome 3"/>
</dbReference>
<proteinExistence type="predicted"/>
<dbReference type="HOGENOM" id="CLU_2187828_0_0_1"/>
<protein>
    <submittedName>
        <fullName evidence="1 2">Uncharacterized protein</fullName>
    </submittedName>
</protein>
<evidence type="ECO:0000313" key="3">
    <source>
        <dbReference type="Proteomes" id="UP000002051"/>
    </source>
</evidence>
<evidence type="ECO:0000313" key="2">
    <source>
        <dbReference type="EnsemblPlants" id="KEH35226"/>
    </source>
</evidence>
<dbReference type="EnsemblPlants" id="KEH35226">
    <property type="protein sequence ID" value="KEH35226"/>
    <property type="gene ID" value="MTR_3g083005"/>
</dbReference>
<accession>A0A072V0I9</accession>